<reference evidence="1 2" key="1">
    <citation type="submission" date="2024-01" db="EMBL/GenBank/DDBJ databases">
        <title>A draft genome for the cacao thread blight pathogen Marasmiellus scandens.</title>
        <authorList>
            <person name="Baruah I.K."/>
            <person name="Leung J."/>
            <person name="Bukari Y."/>
            <person name="Amoako-Attah I."/>
            <person name="Meinhardt L.W."/>
            <person name="Bailey B.A."/>
            <person name="Cohen S.P."/>
        </authorList>
    </citation>
    <scope>NUCLEOTIDE SEQUENCE [LARGE SCALE GENOMIC DNA]</scope>
    <source>
        <strain evidence="1 2">GH-19</strain>
    </source>
</reference>
<name>A0ABR1JUY2_9AGAR</name>
<keyword evidence="2" id="KW-1185">Reference proteome</keyword>
<dbReference type="EMBL" id="JBANRG010000005">
    <property type="protein sequence ID" value="KAK7466216.1"/>
    <property type="molecule type" value="Genomic_DNA"/>
</dbReference>
<protein>
    <submittedName>
        <fullName evidence="1">Uncharacterized protein</fullName>
    </submittedName>
</protein>
<proteinExistence type="predicted"/>
<comment type="caution">
    <text evidence="1">The sequence shown here is derived from an EMBL/GenBank/DDBJ whole genome shotgun (WGS) entry which is preliminary data.</text>
</comment>
<gene>
    <name evidence="1" type="ORF">VKT23_004938</name>
</gene>
<dbReference type="Proteomes" id="UP001498398">
    <property type="component" value="Unassembled WGS sequence"/>
</dbReference>
<organism evidence="1 2">
    <name type="scientific">Marasmiellus scandens</name>
    <dbReference type="NCBI Taxonomy" id="2682957"/>
    <lineage>
        <taxon>Eukaryota</taxon>
        <taxon>Fungi</taxon>
        <taxon>Dikarya</taxon>
        <taxon>Basidiomycota</taxon>
        <taxon>Agaricomycotina</taxon>
        <taxon>Agaricomycetes</taxon>
        <taxon>Agaricomycetidae</taxon>
        <taxon>Agaricales</taxon>
        <taxon>Marasmiineae</taxon>
        <taxon>Omphalotaceae</taxon>
        <taxon>Marasmiellus</taxon>
    </lineage>
</organism>
<evidence type="ECO:0000313" key="1">
    <source>
        <dbReference type="EMBL" id="KAK7466216.1"/>
    </source>
</evidence>
<accession>A0ABR1JUY2</accession>
<evidence type="ECO:0000313" key="2">
    <source>
        <dbReference type="Proteomes" id="UP001498398"/>
    </source>
</evidence>
<sequence>MSTTRVTLGSISKVHFKHQSSRNAHLQGIYHSADIGGGSVIFPIMERDHPWKGFSKTYLLKDAKFSSGIQINFGVHFDDGTDEDIWLDERGWYQVDYDSNGTAVITL</sequence>